<evidence type="ECO:0000256" key="14">
    <source>
        <dbReference type="ARBA" id="ARBA00045077"/>
    </source>
</evidence>
<comment type="domain">
    <text evidence="15">Has a modular structure: an endo-beta-1,4-glucanase catalytic module at the N-terminus, a linker rich in serines and threonines, and a C-terminal carbohydrate-binding module (CBM).</text>
</comment>
<evidence type="ECO:0000256" key="9">
    <source>
        <dbReference type="ARBA" id="ARBA00023033"/>
    </source>
</evidence>
<evidence type="ECO:0000256" key="11">
    <source>
        <dbReference type="ARBA" id="ARBA00023277"/>
    </source>
</evidence>
<dbReference type="GO" id="GO:0005576">
    <property type="term" value="C:extracellular region"/>
    <property type="evidence" value="ECO:0007669"/>
    <property type="project" value="UniProtKB-SubCell"/>
</dbReference>
<dbReference type="CDD" id="cd21175">
    <property type="entry name" value="LPMO_AA9"/>
    <property type="match status" value="1"/>
</dbReference>
<dbReference type="Proteomes" id="UP000193144">
    <property type="component" value="Unassembled WGS sequence"/>
</dbReference>
<comment type="caution">
    <text evidence="19">The sequence shown here is derived from an EMBL/GenBank/DDBJ whole genome shotgun (WGS) entry which is preliminary data.</text>
</comment>
<comment type="subcellular location">
    <subcellularLocation>
        <location evidence="2 15">Secreted</location>
    </subcellularLocation>
</comment>
<dbReference type="GO" id="GO:0046872">
    <property type="term" value="F:metal ion binding"/>
    <property type="evidence" value="ECO:0007669"/>
    <property type="project" value="UniProtKB-KW"/>
</dbReference>
<dbReference type="OrthoDB" id="4849160at2759"/>
<keyword evidence="5 17" id="KW-0732">Signal</keyword>
<keyword evidence="7" id="KW-0560">Oxidoreductase</keyword>
<keyword evidence="11 15" id="KW-0119">Carbohydrate metabolism</keyword>
<evidence type="ECO:0000256" key="17">
    <source>
        <dbReference type="SAM" id="SignalP"/>
    </source>
</evidence>
<comment type="cofactor">
    <cofactor evidence="1">
        <name>Cu(2+)</name>
        <dbReference type="ChEBI" id="CHEBI:29036"/>
    </cofactor>
</comment>
<evidence type="ECO:0000313" key="20">
    <source>
        <dbReference type="Proteomes" id="UP000193144"/>
    </source>
</evidence>
<proteinExistence type="inferred from homology"/>
<comment type="function">
    <text evidence="15">Lytic polysaccharide monooxygenase (LMPO) that depolymerizes crystalline and amorphous polysaccharides via the oxidation of scissile alpha- or beta-(1-4)-glycosidic bonds, yielding C1 and/or C4 oxidation products. Catalysis by LPMOs requires the reduction of the active-site copper from Cu(II) to Cu(I) by a reducing agent and H(2)O(2) or O(2) as a cosubstrate.</text>
</comment>
<dbReference type="InterPro" id="IPR049892">
    <property type="entry name" value="AA9"/>
</dbReference>
<evidence type="ECO:0000256" key="16">
    <source>
        <dbReference type="SAM" id="MobiDB-lite"/>
    </source>
</evidence>
<sequence>MSFKIHVAALVGALVSATSAHGHVSGIVADGTFYPGYDPSFQYQATPPKVVGWSCPGCLDNGFVSPDMYTTSNIACHKNATAGQASAKVAAGGTVELQWTPWPTSHHGPVLDYLAKCDGDCTTTTAEGLSFFKIDHSGLLDDTTSPGNWASDKLISNNNSWTVTIPSDITPGNYVLRHEIIALHSAGQVNGAQNYPQCINIQVTGGGSASPAGVAATKFYTSQDPGILVNIYQTLTYDIPGPVLSSGAGSSPKSSAVASEAPASGTAAASSSSISIVSSP</sequence>
<feature type="chain" id="PRO_5010999204" description="AA9 family lytic polysaccharide monooxygenase" evidence="17">
    <location>
        <begin position="21"/>
        <end position="280"/>
    </location>
</feature>
<keyword evidence="6 15" id="KW-0136">Cellulose degradation</keyword>
<protein>
    <recommendedName>
        <fullName evidence="15">AA9 family lytic polysaccharide monooxygenase</fullName>
        <ecNumber evidence="15">1.14.99.56</ecNumber>
    </recommendedName>
    <alternativeName>
        <fullName evidence="15">Endo-beta-1,4-glucanase</fullName>
    </alternativeName>
    <alternativeName>
        <fullName evidence="15">Glycosyl hydrolase 61 family protein</fullName>
    </alternativeName>
</protein>
<keyword evidence="4" id="KW-0479">Metal-binding</keyword>
<evidence type="ECO:0000256" key="7">
    <source>
        <dbReference type="ARBA" id="ARBA00023002"/>
    </source>
</evidence>
<evidence type="ECO:0000256" key="3">
    <source>
        <dbReference type="ARBA" id="ARBA00022525"/>
    </source>
</evidence>
<feature type="domain" description="Auxiliary Activity family 9 catalytic" evidence="18">
    <location>
        <begin position="21"/>
        <end position="234"/>
    </location>
</feature>
<accession>A0A1Y2A639</accession>
<name>A0A1Y2A639_9PLEO</name>
<dbReference type="Pfam" id="PF03443">
    <property type="entry name" value="AA9"/>
    <property type="match status" value="1"/>
</dbReference>
<keyword evidence="12 15" id="KW-0624">Polysaccharide degradation</keyword>
<dbReference type="GO" id="GO:0030248">
    <property type="term" value="F:cellulose binding"/>
    <property type="evidence" value="ECO:0007669"/>
    <property type="project" value="UniProtKB-UniRule"/>
</dbReference>
<evidence type="ECO:0000256" key="13">
    <source>
        <dbReference type="ARBA" id="ARBA00044502"/>
    </source>
</evidence>
<evidence type="ECO:0000256" key="15">
    <source>
        <dbReference type="RuleBase" id="RU368122"/>
    </source>
</evidence>
<evidence type="ECO:0000256" key="10">
    <source>
        <dbReference type="ARBA" id="ARBA00023157"/>
    </source>
</evidence>
<reference evidence="19 20" key="1">
    <citation type="submission" date="2016-07" db="EMBL/GenBank/DDBJ databases">
        <title>Pervasive Adenine N6-methylation of Active Genes in Fungi.</title>
        <authorList>
            <consortium name="DOE Joint Genome Institute"/>
            <person name="Mondo S.J."/>
            <person name="Dannebaum R.O."/>
            <person name="Kuo R.C."/>
            <person name="Labutti K."/>
            <person name="Haridas S."/>
            <person name="Kuo A."/>
            <person name="Salamov A."/>
            <person name="Ahrendt S.R."/>
            <person name="Lipzen A."/>
            <person name="Sullivan W."/>
            <person name="Andreopoulos W.B."/>
            <person name="Clum A."/>
            <person name="Lindquist E."/>
            <person name="Daum C."/>
            <person name="Ramamoorthy G.K."/>
            <person name="Gryganskyi A."/>
            <person name="Culley D."/>
            <person name="Magnuson J.K."/>
            <person name="James T.Y."/>
            <person name="O'Malley M.A."/>
            <person name="Stajich J.E."/>
            <person name="Spatafora J.W."/>
            <person name="Visel A."/>
            <person name="Grigoriev I.V."/>
        </authorList>
    </citation>
    <scope>NUCLEOTIDE SEQUENCE [LARGE SCALE GENOMIC DNA]</scope>
    <source>
        <strain evidence="19 20">CBS 115471</strain>
    </source>
</reference>
<keyword evidence="10 15" id="KW-1015">Disulfide bond</keyword>
<evidence type="ECO:0000259" key="18">
    <source>
        <dbReference type="Pfam" id="PF03443"/>
    </source>
</evidence>
<dbReference type="GO" id="GO:0004497">
    <property type="term" value="F:monooxygenase activity"/>
    <property type="evidence" value="ECO:0007669"/>
    <property type="project" value="UniProtKB-KW"/>
</dbReference>
<gene>
    <name evidence="19" type="ORF">BCR34DRAFT_459295</name>
</gene>
<dbReference type="PANTHER" id="PTHR33353">
    <property type="entry name" value="PUTATIVE (AFU_ORTHOLOGUE AFUA_1G12560)-RELATED"/>
    <property type="match status" value="1"/>
</dbReference>
<comment type="similarity">
    <text evidence="13">Belongs to the polysaccharide monooxygenase AA9 family.</text>
</comment>
<dbReference type="Gene3D" id="2.70.50.70">
    <property type="match status" value="1"/>
</dbReference>
<dbReference type="PANTHER" id="PTHR33353:SF36">
    <property type="entry name" value="ENDO-BETA-1,4-GLUCANASE D"/>
    <property type="match status" value="1"/>
</dbReference>
<evidence type="ECO:0000256" key="2">
    <source>
        <dbReference type="ARBA" id="ARBA00004613"/>
    </source>
</evidence>
<evidence type="ECO:0000256" key="12">
    <source>
        <dbReference type="ARBA" id="ARBA00023326"/>
    </source>
</evidence>
<keyword evidence="20" id="KW-1185">Reference proteome</keyword>
<feature type="non-terminal residue" evidence="19">
    <location>
        <position position="280"/>
    </location>
</feature>
<evidence type="ECO:0000256" key="8">
    <source>
        <dbReference type="ARBA" id="ARBA00023008"/>
    </source>
</evidence>
<keyword evidence="9" id="KW-0503">Monooxygenase</keyword>
<evidence type="ECO:0000256" key="4">
    <source>
        <dbReference type="ARBA" id="ARBA00022723"/>
    </source>
</evidence>
<dbReference type="EMBL" id="MCFA01000009">
    <property type="protein sequence ID" value="ORY17986.1"/>
    <property type="molecule type" value="Genomic_DNA"/>
</dbReference>
<dbReference type="STRING" id="1231657.A0A1Y2A639"/>
<evidence type="ECO:0000313" key="19">
    <source>
        <dbReference type="EMBL" id="ORY17986.1"/>
    </source>
</evidence>
<keyword evidence="8" id="KW-0186">Copper</keyword>
<dbReference type="GO" id="GO:0008810">
    <property type="term" value="F:cellulase activity"/>
    <property type="evidence" value="ECO:0007669"/>
    <property type="project" value="UniProtKB-UniRule"/>
</dbReference>
<evidence type="ECO:0000256" key="5">
    <source>
        <dbReference type="ARBA" id="ARBA00022729"/>
    </source>
</evidence>
<dbReference type="InterPro" id="IPR005103">
    <property type="entry name" value="AA9_LPMO"/>
</dbReference>
<organism evidence="19 20">
    <name type="scientific">Clohesyomyces aquaticus</name>
    <dbReference type="NCBI Taxonomy" id="1231657"/>
    <lineage>
        <taxon>Eukaryota</taxon>
        <taxon>Fungi</taxon>
        <taxon>Dikarya</taxon>
        <taxon>Ascomycota</taxon>
        <taxon>Pezizomycotina</taxon>
        <taxon>Dothideomycetes</taxon>
        <taxon>Pleosporomycetidae</taxon>
        <taxon>Pleosporales</taxon>
        <taxon>Lindgomycetaceae</taxon>
        <taxon>Clohesyomyces</taxon>
    </lineage>
</organism>
<feature type="signal peptide" evidence="17">
    <location>
        <begin position="1"/>
        <end position="20"/>
    </location>
</feature>
<dbReference type="EC" id="1.14.99.56" evidence="15"/>
<dbReference type="AlphaFoldDB" id="A0A1Y2A639"/>
<comment type="catalytic activity">
    <reaction evidence="14 15">
        <text>[(1-&gt;4)-beta-D-glucosyl]n+m + reduced acceptor + O2 = 4-dehydro-beta-D-glucosyl-[(1-&gt;4)-beta-D-glucosyl]n-1 + [(1-&gt;4)-beta-D-glucosyl]m + acceptor + H2O.</text>
        <dbReference type="EC" id="1.14.99.56"/>
    </reaction>
</comment>
<dbReference type="GO" id="GO:0030245">
    <property type="term" value="P:cellulose catabolic process"/>
    <property type="evidence" value="ECO:0007669"/>
    <property type="project" value="UniProtKB-UniRule"/>
</dbReference>
<evidence type="ECO:0000256" key="1">
    <source>
        <dbReference type="ARBA" id="ARBA00001973"/>
    </source>
</evidence>
<evidence type="ECO:0000256" key="6">
    <source>
        <dbReference type="ARBA" id="ARBA00023001"/>
    </source>
</evidence>
<feature type="region of interest" description="Disordered" evidence="16">
    <location>
        <begin position="246"/>
        <end position="280"/>
    </location>
</feature>
<keyword evidence="3 15" id="KW-0964">Secreted</keyword>